<feature type="compositionally biased region" description="Polar residues" evidence="3">
    <location>
        <begin position="340"/>
        <end position="356"/>
    </location>
</feature>
<feature type="compositionally biased region" description="Low complexity" evidence="3">
    <location>
        <begin position="781"/>
        <end position="795"/>
    </location>
</feature>
<dbReference type="PANTHER" id="PTHR47972">
    <property type="entry name" value="KINESIN-LIKE PROTEIN KLP-3"/>
    <property type="match status" value="1"/>
</dbReference>
<feature type="coiled-coil region" evidence="2">
    <location>
        <begin position="1915"/>
        <end position="1956"/>
    </location>
</feature>
<feature type="region of interest" description="Disordered" evidence="3">
    <location>
        <begin position="643"/>
        <end position="830"/>
    </location>
</feature>
<feature type="domain" description="Kinesin motor" evidence="4">
    <location>
        <begin position="1984"/>
        <end position="2396"/>
    </location>
</feature>
<dbReference type="GO" id="GO:0005524">
    <property type="term" value="F:ATP binding"/>
    <property type="evidence" value="ECO:0007669"/>
    <property type="project" value="UniProtKB-UniRule"/>
</dbReference>
<feature type="coiled-coil region" evidence="2">
    <location>
        <begin position="1079"/>
        <end position="1158"/>
    </location>
</feature>
<proteinExistence type="inferred from homology"/>
<evidence type="ECO:0000256" key="1">
    <source>
        <dbReference type="PROSITE-ProRule" id="PRU00283"/>
    </source>
</evidence>
<dbReference type="PRINTS" id="PR00380">
    <property type="entry name" value="KINESINHEAVY"/>
</dbReference>
<dbReference type="SMART" id="SM00129">
    <property type="entry name" value="KISc"/>
    <property type="match status" value="1"/>
</dbReference>
<feature type="compositionally biased region" description="Acidic residues" evidence="3">
    <location>
        <begin position="550"/>
        <end position="559"/>
    </location>
</feature>
<evidence type="ECO:0000256" key="2">
    <source>
        <dbReference type="SAM" id="Coils"/>
    </source>
</evidence>
<dbReference type="GO" id="GO:0008017">
    <property type="term" value="F:microtubule binding"/>
    <property type="evidence" value="ECO:0007669"/>
    <property type="project" value="InterPro"/>
</dbReference>
<dbReference type="GO" id="GO:0007018">
    <property type="term" value="P:microtubule-based movement"/>
    <property type="evidence" value="ECO:0007669"/>
    <property type="project" value="InterPro"/>
</dbReference>
<dbReference type="InterPro" id="IPR036961">
    <property type="entry name" value="Kinesin_motor_dom_sf"/>
</dbReference>
<evidence type="ECO:0000256" key="3">
    <source>
        <dbReference type="SAM" id="MobiDB-lite"/>
    </source>
</evidence>
<dbReference type="GO" id="GO:0003777">
    <property type="term" value="F:microtubule motor activity"/>
    <property type="evidence" value="ECO:0007669"/>
    <property type="project" value="InterPro"/>
</dbReference>
<feature type="compositionally biased region" description="Basic and acidic residues" evidence="3">
    <location>
        <begin position="472"/>
        <end position="494"/>
    </location>
</feature>
<dbReference type="InterPro" id="IPR001752">
    <property type="entry name" value="Kinesin_motor_dom"/>
</dbReference>
<feature type="coiled-coil region" evidence="2">
    <location>
        <begin position="891"/>
        <end position="1008"/>
    </location>
</feature>
<evidence type="ECO:0000313" key="5">
    <source>
        <dbReference type="EMBL" id="TFJ80226.1"/>
    </source>
</evidence>
<keyword evidence="1" id="KW-0547">Nucleotide-binding</keyword>
<feature type="compositionally biased region" description="Basic and acidic residues" evidence="3">
    <location>
        <begin position="186"/>
        <end position="233"/>
    </location>
</feature>
<feature type="compositionally biased region" description="Polar residues" evidence="3">
    <location>
        <begin position="377"/>
        <end position="387"/>
    </location>
</feature>
<feature type="compositionally biased region" description="Low complexity" evidence="3">
    <location>
        <begin position="806"/>
        <end position="826"/>
    </location>
</feature>
<keyword evidence="1" id="KW-0505">Motor protein</keyword>
<protein>
    <recommendedName>
        <fullName evidence="4">Kinesin motor domain-containing protein</fullName>
    </recommendedName>
</protein>
<sequence length="2401" mass="262031">MADLEGGIGTAAATIPNPAGASADSAAAADEESQHNSSFYQPGKGNILSFFAQGTLTPPPSNTFSFLFSSTKKSVADNSVFKANLFTSPASSVKSINLDSLPTPIPSRKSLAAYLEEQTPDKGPPESLLSPAGTPSAPPAPAGTTDTEPRATSRRPASSPSFVFAAAEEAAEPHGYRQAGSDAPGSEEKSRPKPPSQERFEQSELHRRLSKGQRERKERLEMFKSRKQEDTNRRASTGGVLDASMNTSLNSSILGSTHNTTLFSKAAARRRSLQLEEQQKKEREERRKNYQQQRRKEPDNKRLCNSARRPLRPLSLGSSNRRASLADASGVGRPGKNATRRISTGSTKENFSSAANVSGVGPVGKGPNALKSKKPAITSNSLFTLNFSPPPRRVEDRQVYNYQEESSKRTFMKAGGRRSSMFSLEFSPPGKPGLTGRRKKRPSLEIEDEEDDDDTEEEEEREEEEEQEAAVPEEKHVSPRLDGWHREGAKETGREPTPSETRTTGAVVDFSASVQKDIDLEEGRGSLDADQLSSKASPSTPQGPEKQEDPAQEEQEQDQETPQKGDKDDLDGPHAQDGSFAVEIEELHGTEGEAAAAEPSVDSSSPSHVEQPAHICEPIADKKEAGDSAVADVTAALNVASISSPSIAATSPPTAALSASVRSPTDGSKQTTALSSPLLSTATTNIHTPQRPQIDLPIPGFSMGSAGKPRNNVSSSSRSTSKAHAEGRPIMELPPLPSTPSSTAKAPPAAPTSAASSVSSPSAFETSQHRTPIFGPLPPMSASRSRPSASSSASAGRTNLLENQNKNKGSSGTKQSSSNTSQRSPSPISPTRAQLMATLDDLIAVEHEKRALADKLLEMDQRATSLQTALGKETAEVQKARAAVAAAQAVCTEKETMIAELRLRVEETKTKLTALEDLPEKVAEASYALATAQAQCAEKEAAKAALQTRLESTQAQVAALEDFARKAHESAAGLAAAQAVCSEKERVVDALQGQLEDAKAHIARLETIPEKMAESQQALFTTQALCREKEMLVGHLREQLQGQRTRLEVLEKDLPAELVQSQTALATAQAMCGEKDRHVAELKERLATKEATLAELESMPTLLQQAKRELEVVLRKSEEKDRALSEVQEQLKSLEASLAAAVQKEAAIEREKESLLQQSRASPTEGKETVNVQVPVPCPETLQALEAAKAACCEKEEAVEELEERLAQAQARLAHLEKLPQEIERTREALATSEARCAQAGQLMDTLQEQLEEAVARVTGLEEEKASLLAEQAKLQGQVDQVQAQAEQIMKEAAASAGASDASGQPSSAQVMLLEKLLVDRQAKADADRARLEEEVETQRVERRALEEALNMFFLAGGMRGLASKEMAASNARREEMMEARAEALRVLVEERRSAMAKIRDAQEEAKYALQMKDRAMASIQAELEEKEGHMVALKQQLVEEQEAIATLNTKLTHKEEEIQKWKKHTERTGHQEEEVQALMARVEKEEAEVCQLDGLIQEKEKDIVNLQRALREKENEQQTLKAKVEEGEKELEAMRQKWEAAEREGRNQRRVREEVERQVEQLTESLTGKEKECDSLRGRLAAQAEDRAALESLQDAQVQVKALTATLEKKNADMSALKERVLAAEEAGALAREEVAGQVEGLESTLQEKEHELNGLMDRLMAAQEYREEMQGKLGRLTEEKDKAEAAAAKLKEEDRTKYEDVQRLLMDKEEVKAKLQRLEEEQQTAAAAVRQVEAEKEAVLAEAHSAQQYVLELEKKCSGLHQEIEKEAQEKSRLLSGNESLSAQVQEKEKELEALARKLVLAKDLAASLEEELNGKAKVLSRELVPESGQSLSFCRPQTRSATAAAKVVAASTDPLHPASNKFGDGRKDLDAQVAEQRRRMSSMVEEQRHTIEGHAAELAREKELREAMELHMLDARDAARALEADKIRLKKEMEEYKNRVMRLEKEKMDMSHSLGRMEEDCERADMVRKTLHNQLVELKGNIQVFVRVRPPLSESGEMRVKSLPFKFVDSGVGVGTAGERYCRALEVPVAGMHEDDGFEMGMAEKKRFCYDQVFTPRTSQDAVFAEVLPLVQSALDGYKVCIFAYGQTGSGKTYTMLGPNGGRLNASSGHRRPSISSAMLHAERGIVYRSVEHVFGAVAALRKHGWRFGLSVEMVEIYNENLRDLLAPDVDEGGGGYCFESSGDGNGKGAFAASADRDWLGGSQATGKGKKRTSKRLQVKHCFGASASNDAIPGLTSLPVHSAPEVAVLVSEALGRRCVKRTRSNADSSRSHVVFTLKIEAESSRGIVRHGCLHMIDLAGSERMKKADSAAHPELLREAQSINKSLSALGNVMTALHKKEKHVPFRESALTSLLRHSLGGDCKALMVCNLSPSASSLPESLLSLRFAQKVNAVVTHKK</sequence>
<feature type="compositionally biased region" description="Low complexity" evidence="3">
    <location>
        <begin position="739"/>
        <end position="763"/>
    </location>
</feature>
<feature type="coiled-coil region" evidence="2">
    <location>
        <begin position="1185"/>
        <end position="1292"/>
    </location>
</feature>
<dbReference type="InterPro" id="IPR027417">
    <property type="entry name" value="P-loop_NTPase"/>
</dbReference>
<feature type="coiled-coil region" evidence="2">
    <location>
        <begin position="1385"/>
        <end position="1814"/>
    </location>
</feature>
<dbReference type="Pfam" id="PF00225">
    <property type="entry name" value="Kinesin"/>
    <property type="match status" value="1"/>
</dbReference>
<dbReference type="EMBL" id="SDOX01000175">
    <property type="protein sequence ID" value="TFJ80226.1"/>
    <property type="molecule type" value="Genomic_DNA"/>
</dbReference>
<dbReference type="Gene3D" id="3.40.850.10">
    <property type="entry name" value="Kinesin motor domain"/>
    <property type="match status" value="1"/>
</dbReference>
<feature type="compositionally biased region" description="Basic and acidic residues" evidence="3">
    <location>
        <begin position="516"/>
        <end position="527"/>
    </location>
</feature>
<reference evidence="5 6" key="1">
    <citation type="submission" date="2019-01" db="EMBL/GenBank/DDBJ databases">
        <title>Nuclear Genome Assembly of the Microalgal Biofuel strain Nannochloropsis salina CCMP1776.</title>
        <authorList>
            <person name="Hovde B."/>
        </authorList>
    </citation>
    <scope>NUCLEOTIDE SEQUENCE [LARGE SCALE GENOMIC DNA]</scope>
    <source>
        <strain evidence="5 6">CCMP1776</strain>
    </source>
</reference>
<feature type="compositionally biased region" description="Polar residues" evidence="3">
    <location>
        <begin position="531"/>
        <end position="542"/>
    </location>
</feature>
<feature type="region of interest" description="Disordered" evidence="3">
    <location>
        <begin position="1"/>
        <end position="41"/>
    </location>
</feature>
<feature type="region of interest" description="Disordered" evidence="3">
    <location>
        <begin position="268"/>
        <end position="629"/>
    </location>
</feature>
<name>A0A4D9CNB7_9STRA</name>
<feature type="compositionally biased region" description="Low complexity" evidence="3">
    <location>
        <begin position="154"/>
        <end position="168"/>
    </location>
</feature>
<comment type="caution">
    <text evidence="5">The sequence shown here is derived from an EMBL/GenBank/DDBJ whole genome shotgun (WGS) entry which is preliminary data.</text>
</comment>
<feature type="coiled-coil region" evidence="2">
    <location>
        <begin position="1322"/>
        <end position="1349"/>
    </location>
</feature>
<organism evidence="5 6">
    <name type="scientific">Nannochloropsis salina CCMP1776</name>
    <dbReference type="NCBI Taxonomy" id="1027361"/>
    <lineage>
        <taxon>Eukaryota</taxon>
        <taxon>Sar</taxon>
        <taxon>Stramenopiles</taxon>
        <taxon>Ochrophyta</taxon>
        <taxon>Eustigmatophyceae</taxon>
        <taxon>Eustigmatales</taxon>
        <taxon>Monodopsidaceae</taxon>
        <taxon>Microchloropsis</taxon>
        <taxon>Microchloropsis salina</taxon>
    </lineage>
</organism>
<keyword evidence="2" id="KW-0175">Coiled coil</keyword>
<feature type="compositionally biased region" description="Acidic residues" evidence="3">
    <location>
        <begin position="445"/>
        <end position="468"/>
    </location>
</feature>
<feature type="compositionally biased region" description="Low complexity" evidence="3">
    <location>
        <begin position="643"/>
        <end position="660"/>
    </location>
</feature>
<feature type="compositionally biased region" description="Polar residues" evidence="3">
    <location>
        <begin position="661"/>
        <end position="691"/>
    </location>
</feature>
<feature type="region of interest" description="Disordered" evidence="3">
    <location>
        <begin position="93"/>
        <end position="245"/>
    </location>
</feature>
<accession>A0A4D9CNB7</accession>
<dbReference type="Proteomes" id="UP000355283">
    <property type="component" value="Unassembled WGS sequence"/>
</dbReference>
<comment type="similarity">
    <text evidence="1">Belongs to the TRAFAC class myosin-kinesin ATPase superfamily. Kinesin family.</text>
</comment>
<feature type="binding site" evidence="1">
    <location>
        <begin position="2089"/>
        <end position="2096"/>
    </location>
    <ligand>
        <name>ATP</name>
        <dbReference type="ChEBI" id="CHEBI:30616"/>
    </ligand>
</feature>
<dbReference type="PROSITE" id="PS50067">
    <property type="entry name" value="KINESIN_MOTOR_2"/>
    <property type="match status" value="1"/>
</dbReference>
<keyword evidence="1" id="KW-0067">ATP-binding</keyword>
<dbReference type="SUPFAM" id="SSF52540">
    <property type="entry name" value="P-loop containing nucleoside triphosphate hydrolases"/>
    <property type="match status" value="1"/>
</dbReference>
<evidence type="ECO:0000259" key="4">
    <source>
        <dbReference type="PROSITE" id="PS50067"/>
    </source>
</evidence>
<dbReference type="OrthoDB" id="3176171at2759"/>
<dbReference type="InterPro" id="IPR027640">
    <property type="entry name" value="Kinesin-like_fam"/>
</dbReference>
<feature type="compositionally biased region" description="Basic and acidic residues" evidence="3">
    <location>
        <begin position="273"/>
        <end position="302"/>
    </location>
</feature>
<feature type="compositionally biased region" description="Basic and acidic residues" evidence="3">
    <location>
        <begin position="561"/>
        <end position="574"/>
    </location>
</feature>
<gene>
    <name evidence="5" type="ORF">NSK_008369</name>
</gene>
<keyword evidence="6" id="KW-1185">Reference proteome</keyword>
<evidence type="ECO:0000313" key="6">
    <source>
        <dbReference type="Proteomes" id="UP000355283"/>
    </source>
</evidence>